<keyword evidence="3" id="KW-0963">Cytoplasm</keyword>
<evidence type="ECO:0000256" key="4">
    <source>
        <dbReference type="NCBIfam" id="TIGR00152"/>
    </source>
</evidence>
<comment type="catalytic activity">
    <reaction evidence="3">
        <text>3'-dephospho-CoA + ATP = ADP + CoA + H(+)</text>
        <dbReference type="Rhea" id="RHEA:18245"/>
        <dbReference type="ChEBI" id="CHEBI:15378"/>
        <dbReference type="ChEBI" id="CHEBI:30616"/>
        <dbReference type="ChEBI" id="CHEBI:57287"/>
        <dbReference type="ChEBI" id="CHEBI:57328"/>
        <dbReference type="ChEBI" id="CHEBI:456216"/>
        <dbReference type="EC" id="2.7.1.24"/>
    </reaction>
</comment>
<dbReference type="GO" id="GO:0005737">
    <property type="term" value="C:cytoplasm"/>
    <property type="evidence" value="ECO:0007669"/>
    <property type="project" value="UniProtKB-SubCell"/>
</dbReference>
<dbReference type="RefSeq" id="WP_231366012.1">
    <property type="nucleotide sequence ID" value="NZ_JADOTZ010000001.1"/>
</dbReference>
<protein>
    <recommendedName>
        <fullName evidence="3 4">Dephospho-CoA kinase</fullName>
        <ecNumber evidence="3 4">2.7.1.24</ecNumber>
    </recommendedName>
    <alternativeName>
        <fullName evidence="3">Dephosphocoenzyme A kinase</fullName>
    </alternativeName>
</protein>
<dbReference type="GO" id="GO:0015937">
    <property type="term" value="P:coenzyme A biosynthetic process"/>
    <property type="evidence" value="ECO:0007669"/>
    <property type="project" value="UniProtKB-UniRule"/>
</dbReference>
<keyword evidence="6" id="KW-1185">Reference proteome</keyword>
<evidence type="ECO:0000313" key="6">
    <source>
        <dbReference type="Proteomes" id="UP000625033"/>
    </source>
</evidence>
<dbReference type="GO" id="GO:0004140">
    <property type="term" value="F:dephospho-CoA kinase activity"/>
    <property type="evidence" value="ECO:0007669"/>
    <property type="project" value="UniProtKB-UniRule"/>
</dbReference>
<dbReference type="AlphaFoldDB" id="A0A931DFD1"/>
<comment type="subcellular location">
    <subcellularLocation>
        <location evidence="3">Cytoplasm</location>
    </subcellularLocation>
</comment>
<dbReference type="CDD" id="cd02022">
    <property type="entry name" value="DPCK"/>
    <property type="match status" value="1"/>
</dbReference>
<organism evidence="5 6">
    <name type="scientific">Zhihengliuella flava</name>
    <dbReference type="NCBI Taxonomy" id="1285193"/>
    <lineage>
        <taxon>Bacteria</taxon>
        <taxon>Bacillati</taxon>
        <taxon>Actinomycetota</taxon>
        <taxon>Actinomycetes</taxon>
        <taxon>Micrococcales</taxon>
        <taxon>Micrococcaceae</taxon>
        <taxon>Zhihengliuella</taxon>
    </lineage>
</organism>
<evidence type="ECO:0000256" key="2">
    <source>
        <dbReference type="ARBA" id="ARBA00022840"/>
    </source>
</evidence>
<sequence length="208" mass="21792">MSESSDHVLDVGLTGGIASGKSTVASEFRALGATVIDADQLARDVVAPGTEGLADVVAAFGEQVLTADGSLDRPAVGAVVFDDAAARDTLNGIIHPRVRAEAARRRQAAIDAAAGERVVVVQDIPLLTETQQADRFDHVVVVQAPQVVRVARMVKHRGMTEEAALARIGAQATDAERAAIADVLILNDGDLDSLRTRVRQAWSELTGA</sequence>
<dbReference type="NCBIfam" id="TIGR00152">
    <property type="entry name" value="dephospho-CoA kinase"/>
    <property type="match status" value="1"/>
</dbReference>
<evidence type="ECO:0000313" key="5">
    <source>
        <dbReference type="EMBL" id="MBG6085748.1"/>
    </source>
</evidence>
<comment type="function">
    <text evidence="3">Catalyzes the phosphorylation of the 3'-hydroxyl group of dephosphocoenzyme A to form coenzyme A.</text>
</comment>
<dbReference type="PANTHER" id="PTHR10695">
    <property type="entry name" value="DEPHOSPHO-COA KINASE-RELATED"/>
    <property type="match status" value="1"/>
</dbReference>
<dbReference type="Proteomes" id="UP000625033">
    <property type="component" value="Unassembled WGS sequence"/>
</dbReference>
<keyword evidence="2 3" id="KW-0067">ATP-binding</keyword>
<comment type="pathway">
    <text evidence="3">Cofactor biosynthesis; coenzyme A biosynthesis; CoA from (R)-pantothenate: step 5/5.</text>
</comment>
<dbReference type="InterPro" id="IPR001977">
    <property type="entry name" value="Depp_CoAkinase"/>
</dbReference>
<keyword evidence="3" id="KW-0173">Coenzyme A biosynthesis</keyword>
<dbReference type="GO" id="GO:0005524">
    <property type="term" value="F:ATP binding"/>
    <property type="evidence" value="ECO:0007669"/>
    <property type="project" value="UniProtKB-UniRule"/>
</dbReference>
<gene>
    <name evidence="3" type="primary">coaE</name>
    <name evidence="5" type="ORF">IW252_002515</name>
</gene>
<keyword evidence="3 5" id="KW-0808">Transferase</keyword>
<evidence type="ECO:0000256" key="3">
    <source>
        <dbReference type="HAMAP-Rule" id="MF_00376"/>
    </source>
</evidence>
<dbReference type="Pfam" id="PF01121">
    <property type="entry name" value="CoaE"/>
    <property type="match status" value="1"/>
</dbReference>
<comment type="similarity">
    <text evidence="3">Belongs to the CoaE family.</text>
</comment>
<dbReference type="NCBIfam" id="NF002879">
    <property type="entry name" value="PRK03333.1"/>
    <property type="match status" value="1"/>
</dbReference>
<keyword evidence="3 5" id="KW-0418">Kinase</keyword>
<dbReference type="PROSITE" id="PS51219">
    <property type="entry name" value="DPCK"/>
    <property type="match status" value="1"/>
</dbReference>
<evidence type="ECO:0000256" key="1">
    <source>
        <dbReference type="ARBA" id="ARBA00022741"/>
    </source>
</evidence>
<feature type="binding site" evidence="3">
    <location>
        <begin position="18"/>
        <end position="23"/>
    </location>
    <ligand>
        <name>ATP</name>
        <dbReference type="ChEBI" id="CHEBI:30616"/>
    </ligand>
</feature>
<accession>A0A931DFD1</accession>
<reference evidence="5" key="1">
    <citation type="submission" date="2020-11" db="EMBL/GenBank/DDBJ databases">
        <title>Sequencing the genomes of 1000 actinobacteria strains.</title>
        <authorList>
            <person name="Klenk H.-P."/>
        </authorList>
    </citation>
    <scope>NUCLEOTIDE SEQUENCE</scope>
    <source>
        <strain evidence="5">DSM 26152</strain>
    </source>
</reference>
<dbReference type="PANTHER" id="PTHR10695:SF46">
    <property type="entry name" value="BIFUNCTIONAL COENZYME A SYNTHASE-RELATED"/>
    <property type="match status" value="1"/>
</dbReference>
<dbReference type="Gene3D" id="3.40.50.300">
    <property type="entry name" value="P-loop containing nucleotide triphosphate hydrolases"/>
    <property type="match status" value="1"/>
</dbReference>
<comment type="caution">
    <text evidence="5">The sequence shown here is derived from an EMBL/GenBank/DDBJ whole genome shotgun (WGS) entry which is preliminary data.</text>
</comment>
<proteinExistence type="inferred from homology"/>
<dbReference type="HAMAP" id="MF_00376">
    <property type="entry name" value="Dephospho_CoA_kinase"/>
    <property type="match status" value="1"/>
</dbReference>
<dbReference type="EC" id="2.7.1.24" evidence="3 4"/>
<name>A0A931DFD1_9MICC</name>
<dbReference type="SUPFAM" id="SSF52540">
    <property type="entry name" value="P-loop containing nucleoside triphosphate hydrolases"/>
    <property type="match status" value="1"/>
</dbReference>
<keyword evidence="1 3" id="KW-0547">Nucleotide-binding</keyword>
<dbReference type="InterPro" id="IPR027417">
    <property type="entry name" value="P-loop_NTPase"/>
</dbReference>
<dbReference type="EMBL" id="JADOTZ010000001">
    <property type="protein sequence ID" value="MBG6085748.1"/>
    <property type="molecule type" value="Genomic_DNA"/>
</dbReference>